<dbReference type="GO" id="GO:0005737">
    <property type="term" value="C:cytoplasm"/>
    <property type="evidence" value="ECO:0007669"/>
    <property type="project" value="TreeGrafter"/>
</dbReference>
<dbReference type="OrthoDB" id="5981311at2759"/>
<dbReference type="InterPro" id="IPR027417">
    <property type="entry name" value="P-loop_NTPase"/>
</dbReference>
<dbReference type="GO" id="GO:0043138">
    <property type="term" value="F:3'-5' DNA helicase activity"/>
    <property type="evidence" value="ECO:0007669"/>
    <property type="project" value="UniProtKB-EC"/>
</dbReference>
<dbReference type="GO" id="GO:0009378">
    <property type="term" value="F:four-way junction helicase activity"/>
    <property type="evidence" value="ECO:0007669"/>
    <property type="project" value="TreeGrafter"/>
</dbReference>
<dbReference type="GO" id="GO:0003677">
    <property type="term" value="F:DNA binding"/>
    <property type="evidence" value="ECO:0007669"/>
    <property type="project" value="UniProtKB-KW"/>
</dbReference>
<evidence type="ECO:0000256" key="7">
    <source>
        <dbReference type="ARBA" id="ARBA00034617"/>
    </source>
</evidence>
<dbReference type="Gene3D" id="3.40.50.300">
    <property type="entry name" value="P-loop containing nucleotide triphosphate hydrolases"/>
    <property type="match status" value="2"/>
</dbReference>
<dbReference type="EC" id="5.6.2.4" evidence="8"/>
<accession>A0A7D9HFQ5</accession>
<evidence type="ECO:0000256" key="8">
    <source>
        <dbReference type="ARBA" id="ARBA00034808"/>
    </source>
</evidence>
<evidence type="ECO:0000256" key="6">
    <source>
        <dbReference type="ARBA" id="ARBA00023242"/>
    </source>
</evidence>
<dbReference type="InterPro" id="IPR001650">
    <property type="entry name" value="Helicase_C-like"/>
</dbReference>
<protein>
    <recommendedName>
        <fullName evidence="8">DNA 3'-5' helicase</fullName>
        <ecNumber evidence="8">5.6.2.4</ecNumber>
    </recommendedName>
    <alternativeName>
        <fullName evidence="9">DNA 3'-5' helicase BLM</fullName>
    </alternativeName>
</protein>
<evidence type="ECO:0000256" key="9">
    <source>
        <dbReference type="ARBA" id="ARBA00044542"/>
    </source>
</evidence>
<keyword evidence="2" id="KW-0547">Nucleotide-binding</keyword>
<keyword evidence="11" id="KW-1185">Reference proteome</keyword>
<keyword evidence="3" id="KW-0067">ATP-binding</keyword>
<keyword evidence="4" id="KW-0238">DNA-binding</keyword>
<proteinExistence type="inferred from homology"/>
<keyword evidence="6" id="KW-0539">Nucleus</keyword>
<evidence type="ECO:0000313" key="11">
    <source>
        <dbReference type="Proteomes" id="UP001152795"/>
    </source>
</evidence>
<dbReference type="Proteomes" id="UP001152795">
    <property type="component" value="Unassembled WGS sequence"/>
</dbReference>
<dbReference type="PANTHER" id="PTHR13710:SF153">
    <property type="entry name" value="RECQ-LIKE DNA HELICASE BLM"/>
    <property type="match status" value="1"/>
</dbReference>
<dbReference type="GO" id="GO:0000724">
    <property type="term" value="P:double-strand break repair via homologous recombination"/>
    <property type="evidence" value="ECO:0007669"/>
    <property type="project" value="TreeGrafter"/>
</dbReference>
<dbReference type="Pfam" id="PF00271">
    <property type="entry name" value="Helicase_C"/>
    <property type="match status" value="1"/>
</dbReference>
<dbReference type="GO" id="GO:0005634">
    <property type="term" value="C:nucleus"/>
    <property type="evidence" value="ECO:0007669"/>
    <property type="project" value="TreeGrafter"/>
</dbReference>
<evidence type="ECO:0000256" key="4">
    <source>
        <dbReference type="ARBA" id="ARBA00023125"/>
    </source>
</evidence>
<organism evidence="10 11">
    <name type="scientific">Paramuricea clavata</name>
    <name type="common">Red gorgonian</name>
    <name type="synonym">Violescent sea-whip</name>
    <dbReference type="NCBI Taxonomy" id="317549"/>
    <lineage>
        <taxon>Eukaryota</taxon>
        <taxon>Metazoa</taxon>
        <taxon>Cnidaria</taxon>
        <taxon>Anthozoa</taxon>
        <taxon>Octocorallia</taxon>
        <taxon>Malacalcyonacea</taxon>
        <taxon>Plexauridae</taxon>
        <taxon>Paramuricea</taxon>
    </lineage>
</organism>
<dbReference type="Pfam" id="PF00270">
    <property type="entry name" value="DEAD"/>
    <property type="match status" value="1"/>
</dbReference>
<gene>
    <name evidence="10" type="ORF">PACLA_8A063281</name>
</gene>
<dbReference type="GO" id="GO:0005524">
    <property type="term" value="F:ATP binding"/>
    <property type="evidence" value="ECO:0007669"/>
    <property type="project" value="UniProtKB-KW"/>
</dbReference>
<dbReference type="InterPro" id="IPR014001">
    <property type="entry name" value="Helicase_ATP-bd"/>
</dbReference>
<dbReference type="EMBL" id="CACRXK020000671">
    <property type="protein sequence ID" value="CAB3983892.1"/>
    <property type="molecule type" value="Genomic_DNA"/>
</dbReference>
<dbReference type="GO" id="GO:0005694">
    <property type="term" value="C:chromosome"/>
    <property type="evidence" value="ECO:0007669"/>
    <property type="project" value="TreeGrafter"/>
</dbReference>
<comment type="catalytic activity">
    <reaction evidence="7">
        <text>Couples ATP hydrolysis with the unwinding of duplex DNA by translocating in the 3'-5' direction.</text>
        <dbReference type="EC" id="5.6.2.4"/>
    </reaction>
</comment>
<dbReference type="AlphaFoldDB" id="A0A7D9HFQ5"/>
<reference evidence="10" key="1">
    <citation type="submission" date="2020-04" db="EMBL/GenBank/DDBJ databases">
        <authorList>
            <person name="Alioto T."/>
            <person name="Alioto T."/>
            <person name="Gomez Garrido J."/>
        </authorList>
    </citation>
    <scope>NUCLEOTIDE SEQUENCE</scope>
    <source>
        <strain evidence="10">A484AB</strain>
    </source>
</reference>
<dbReference type="PROSITE" id="PS51194">
    <property type="entry name" value="HELICASE_CTER"/>
    <property type="match status" value="1"/>
</dbReference>
<evidence type="ECO:0000256" key="2">
    <source>
        <dbReference type="ARBA" id="ARBA00022741"/>
    </source>
</evidence>
<dbReference type="SUPFAM" id="SSF52540">
    <property type="entry name" value="P-loop containing nucleoside triphosphate hydrolases"/>
    <property type="match status" value="1"/>
</dbReference>
<comment type="similarity">
    <text evidence="1">Belongs to the helicase family. RecQ subfamily.</text>
</comment>
<dbReference type="PANTHER" id="PTHR13710">
    <property type="entry name" value="DNA HELICASE RECQ FAMILY MEMBER"/>
    <property type="match status" value="1"/>
</dbReference>
<dbReference type="SMART" id="SM00490">
    <property type="entry name" value="HELICc"/>
    <property type="match status" value="1"/>
</dbReference>
<evidence type="ECO:0000256" key="5">
    <source>
        <dbReference type="ARBA" id="ARBA00023235"/>
    </source>
</evidence>
<dbReference type="PROSITE" id="PS51192">
    <property type="entry name" value="HELICASE_ATP_BIND_1"/>
    <property type="match status" value="1"/>
</dbReference>
<dbReference type="InterPro" id="IPR011545">
    <property type="entry name" value="DEAD/DEAH_box_helicase_dom"/>
</dbReference>
<evidence type="ECO:0000256" key="3">
    <source>
        <dbReference type="ARBA" id="ARBA00022840"/>
    </source>
</evidence>
<name>A0A7D9HFQ5_PARCT</name>
<comment type="caution">
    <text evidence="10">The sequence shown here is derived from an EMBL/GenBank/DDBJ whole genome shotgun (WGS) entry which is preliminary data.</text>
</comment>
<evidence type="ECO:0000313" key="10">
    <source>
        <dbReference type="EMBL" id="CAB3983892.1"/>
    </source>
</evidence>
<evidence type="ECO:0000256" key="1">
    <source>
        <dbReference type="ARBA" id="ARBA00005446"/>
    </source>
</evidence>
<sequence>MHPEALLSCKEGMELLQSKPYQESVQSIIVDEAHCILEWGLDFRKDYSNLAMLCATFPTVPVVALTATASKADVILIKESLNLKKPVEITANPDRPNIFYEKIIRKGNDLEFFQELLHNIATVLLKKKLDYPLTILYLPLKWCGYAFKYLAKHLGKEQYYPLDAEAIPENRLFAQFHSPQTNAMKNQILTELSSPLSKLRVVFATVALGMGIDIPCIRHVIHVGPPPTIREYFQETGRAGRDRKQSTAVLYYNKRDIAMSRPGISDSIREYCKLEDSCLRMFLLGCLDVHDVMKDNPHVCCSYCKMQCKCSECTT</sequence>
<keyword evidence="5" id="KW-0413">Isomerase</keyword>